<reference evidence="1 2" key="1">
    <citation type="submission" date="2018-09" db="EMBL/GenBank/DDBJ databases">
        <title>Genomic Encyclopedia of Archaeal and Bacterial Type Strains, Phase II (KMG-II): from individual species to whole genera.</title>
        <authorList>
            <person name="Goeker M."/>
        </authorList>
    </citation>
    <scope>NUCLEOTIDE SEQUENCE [LARGE SCALE GENOMIC DNA]</scope>
    <source>
        <strain evidence="1 2">DSM 17008</strain>
    </source>
</reference>
<name>A0A419UWN4_9BACL</name>
<protein>
    <submittedName>
        <fullName evidence="1">Uncharacterized protein</fullName>
    </submittedName>
</protein>
<comment type="caution">
    <text evidence="1">The sequence shown here is derived from an EMBL/GenBank/DDBJ whole genome shotgun (WGS) entry which is preliminary data.</text>
</comment>
<sequence length="101" mass="12298">MKTSERLTLNISLEQTHGEKQTADHIYGFFFPYNGWKKRYGKVHKQDQMIFYIKDMNGNVLHTWNITDIWRNDYFVIHPRFEKNVPEDMKESLERISIKFI</sequence>
<proteinExistence type="predicted"/>
<keyword evidence="2" id="KW-1185">Reference proteome</keyword>
<organism evidence="1 2">
    <name type="scientific">Sinobaca qinghaiensis</name>
    <dbReference type="NCBI Taxonomy" id="342944"/>
    <lineage>
        <taxon>Bacteria</taxon>
        <taxon>Bacillati</taxon>
        <taxon>Bacillota</taxon>
        <taxon>Bacilli</taxon>
        <taxon>Bacillales</taxon>
        <taxon>Sporolactobacillaceae</taxon>
        <taxon>Sinobaca</taxon>
    </lineage>
</organism>
<evidence type="ECO:0000313" key="2">
    <source>
        <dbReference type="Proteomes" id="UP000285120"/>
    </source>
</evidence>
<dbReference type="EMBL" id="RAPK01000011">
    <property type="protein sequence ID" value="RKD69552.1"/>
    <property type="molecule type" value="Genomic_DNA"/>
</dbReference>
<evidence type="ECO:0000313" key="1">
    <source>
        <dbReference type="EMBL" id="RKD69552.1"/>
    </source>
</evidence>
<dbReference type="AlphaFoldDB" id="A0A419UWN4"/>
<gene>
    <name evidence="1" type="ORF">ATL39_2972</name>
</gene>
<dbReference type="Proteomes" id="UP000285120">
    <property type="component" value="Unassembled WGS sequence"/>
</dbReference>
<accession>A0A419UWN4</accession>